<dbReference type="HOGENOM" id="CLU_3049592_0_0_10"/>
<keyword evidence="3" id="KW-1185">Reference proteome</keyword>
<accession>D5BMB5</accession>
<keyword evidence="1" id="KW-0812">Transmembrane</keyword>
<gene>
    <name evidence="2" type="ordered locus">ZPR_3951</name>
</gene>
<dbReference type="AlphaFoldDB" id="D5BMB5"/>
<proteinExistence type="predicted"/>
<organism evidence="2 3">
    <name type="scientific">Zunongwangia profunda (strain DSM 18752 / CCTCC AB 206139 / SM-A87)</name>
    <name type="common">Wangia profunda</name>
    <dbReference type="NCBI Taxonomy" id="655815"/>
    <lineage>
        <taxon>Bacteria</taxon>
        <taxon>Pseudomonadati</taxon>
        <taxon>Bacteroidota</taxon>
        <taxon>Flavobacteriia</taxon>
        <taxon>Flavobacteriales</taxon>
        <taxon>Flavobacteriaceae</taxon>
        <taxon>Zunongwangia</taxon>
    </lineage>
</organism>
<protein>
    <submittedName>
        <fullName evidence="2">Uncharacterized protein</fullName>
    </submittedName>
</protein>
<keyword evidence="1" id="KW-1133">Transmembrane helix</keyword>
<dbReference type="EMBL" id="CP001650">
    <property type="protein sequence ID" value="ADF54255.1"/>
    <property type="molecule type" value="Genomic_DNA"/>
</dbReference>
<dbReference type="Proteomes" id="UP000001654">
    <property type="component" value="Chromosome"/>
</dbReference>
<dbReference type="KEGG" id="zpr:ZPR_3951"/>
<feature type="transmembrane region" description="Helical" evidence="1">
    <location>
        <begin position="31"/>
        <end position="48"/>
    </location>
</feature>
<evidence type="ECO:0000313" key="3">
    <source>
        <dbReference type="Proteomes" id="UP000001654"/>
    </source>
</evidence>
<keyword evidence="1" id="KW-0472">Membrane</keyword>
<evidence type="ECO:0000256" key="1">
    <source>
        <dbReference type="SAM" id="Phobius"/>
    </source>
</evidence>
<sequence length="54" mass="6848">MEIMKGYNVDYLYHKDLNSEEYKMEKHIYKYFYILISLYFFRFVLPFLETFLPC</sequence>
<evidence type="ECO:0000313" key="2">
    <source>
        <dbReference type="EMBL" id="ADF54255.1"/>
    </source>
</evidence>
<name>D5BMB5_ZUNPS</name>
<reference evidence="2 3" key="1">
    <citation type="journal article" date="2010" name="BMC Genomics">
        <title>The complete genome of Zunongwangia profunda SM-A87 reveals its adaptation to the deep-sea environment and ecological role in sedimentary organic nitrogen degradation.</title>
        <authorList>
            <person name="Qin Q.L."/>
            <person name="Zhang X.Y."/>
            <person name="Wang X.M."/>
            <person name="Liu G.M."/>
            <person name="Chen X.L."/>
            <person name="Xie B.B."/>
            <person name="Dang H.Y."/>
            <person name="Zhou B.C."/>
            <person name="Yu J."/>
            <person name="Zhang Y.Z."/>
        </authorList>
    </citation>
    <scope>NUCLEOTIDE SEQUENCE [LARGE SCALE GENOMIC DNA]</scope>
    <source>
        <strain evidence="3">DSM 18752 / CCTCC AB 206139 / SM-A87</strain>
    </source>
</reference>